<protein>
    <submittedName>
        <fullName evidence="2">Uncharacterized protein</fullName>
    </submittedName>
</protein>
<evidence type="ECO:0000313" key="2">
    <source>
        <dbReference type="EMBL" id="KAK2960193.1"/>
    </source>
</evidence>
<evidence type="ECO:0000313" key="3">
    <source>
        <dbReference type="Proteomes" id="UP001281761"/>
    </source>
</evidence>
<reference evidence="2 3" key="1">
    <citation type="journal article" date="2022" name="bioRxiv">
        <title>Genomics of Preaxostyla Flagellates Illuminates Evolutionary Transitions and the Path Towards Mitochondrial Loss.</title>
        <authorList>
            <person name="Novak L.V.F."/>
            <person name="Treitli S.C."/>
            <person name="Pyrih J."/>
            <person name="Halakuc P."/>
            <person name="Pipaliya S.V."/>
            <person name="Vacek V."/>
            <person name="Brzon O."/>
            <person name="Soukal P."/>
            <person name="Eme L."/>
            <person name="Dacks J.B."/>
            <person name="Karnkowska A."/>
            <person name="Elias M."/>
            <person name="Hampl V."/>
        </authorList>
    </citation>
    <scope>NUCLEOTIDE SEQUENCE [LARGE SCALE GENOMIC DNA]</scope>
    <source>
        <strain evidence="2">NAU3</strain>
        <tissue evidence="2">Gut</tissue>
    </source>
</reference>
<comment type="caution">
    <text evidence="2">The sequence shown here is derived from an EMBL/GenBank/DDBJ whole genome shotgun (WGS) entry which is preliminary data.</text>
</comment>
<organism evidence="2 3">
    <name type="scientific">Blattamonas nauphoetae</name>
    <dbReference type="NCBI Taxonomy" id="2049346"/>
    <lineage>
        <taxon>Eukaryota</taxon>
        <taxon>Metamonada</taxon>
        <taxon>Preaxostyla</taxon>
        <taxon>Oxymonadida</taxon>
        <taxon>Blattamonas</taxon>
    </lineage>
</organism>
<feature type="region of interest" description="Disordered" evidence="1">
    <location>
        <begin position="1"/>
        <end position="20"/>
    </location>
</feature>
<dbReference type="EMBL" id="JARBJD010000024">
    <property type="protein sequence ID" value="KAK2960193.1"/>
    <property type="molecule type" value="Genomic_DNA"/>
</dbReference>
<gene>
    <name evidence="2" type="ORF">BLNAU_4746</name>
</gene>
<dbReference type="Proteomes" id="UP001281761">
    <property type="component" value="Unassembled WGS sequence"/>
</dbReference>
<keyword evidence="3" id="KW-1185">Reference proteome</keyword>
<evidence type="ECO:0000256" key="1">
    <source>
        <dbReference type="SAM" id="MobiDB-lite"/>
    </source>
</evidence>
<proteinExistence type="predicted"/>
<accession>A0ABQ9Y8V8</accession>
<name>A0ABQ9Y8V8_9EUKA</name>
<sequence>MSPDNDITESLFKHTGGKEQRSFQMDGKATADLNNLDTTIESLFRARMIGLTKTATQRITLRHFGVDCVRVDLKTECRGGITMAPSSFNYKNPDKRLFKIVVLTAEYCPLNP</sequence>